<dbReference type="PANTHER" id="PTHR32385:SF15">
    <property type="entry name" value="INOSITOL PHOSPHOCERAMIDE MANNOSYLTRANSFERASE 1"/>
    <property type="match status" value="1"/>
</dbReference>
<dbReference type="PANTHER" id="PTHR32385">
    <property type="entry name" value="MANNOSYL PHOSPHORYLINOSITOL CERAMIDE SYNTHASE"/>
    <property type="match status" value="1"/>
</dbReference>
<comment type="caution">
    <text evidence="2">The sequence shown here is derived from an EMBL/GenBank/DDBJ whole genome shotgun (WGS) entry which is preliminary data.</text>
</comment>
<reference evidence="2" key="1">
    <citation type="submission" date="2021-07" db="EMBL/GenBank/DDBJ databases">
        <title>Pseudohoeflea marina sp. nov. a polyhydroxyalcanoate-producing bacterium.</title>
        <authorList>
            <person name="Zheng W."/>
            <person name="Yu S."/>
            <person name="Huang Y."/>
        </authorList>
    </citation>
    <scope>NUCLEOTIDE SEQUENCE</scope>
    <source>
        <strain evidence="2">DP4N28-3</strain>
    </source>
</reference>
<keyword evidence="1 2" id="KW-0808">Transferase</keyword>
<dbReference type="Pfam" id="PF04488">
    <property type="entry name" value="Gly_transf_sug"/>
    <property type="match status" value="1"/>
</dbReference>
<proteinExistence type="predicted"/>
<protein>
    <submittedName>
        <fullName evidence="2">Glycosyltransferase</fullName>
        <ecNumber evidence="2">2.4.-.-</ecNumber>
    </submittedName>
</protein>
<dbReference type="EC" id="2.4.-.-" evidence="2"/>
<organism evidence="2 3">
    <name type="scientific">Pseudohoeflea coraliihabitans</name>
    <dbReference type="NCBI Taxonomy" id="2860393"/>
    <lineage>
        <taxon>Bacteria</taxon>
        <taxon>Pseudomonadati</taxon>
        <taxon>Pseudomonadota</taxon>
        <taxon>Alphaproteobacteria</taxon>
        <taxon>Hyphomicrobiales</taxon>
        <taxon>Rhizobiaceae</taxon>
        <taxon>Pseudohoeflea</taxon>
    </lineage>
</organism>
<dbReference type="GO" id="GO:0016757">
    <property type="term" value="F:glycosyltransferase activity"/>
    <property type="evidence" value="ECO:0007669"/>
    <property type="project" value="UniProtKB-KW"/>
</dbReference>
<evidence type="ECO:0000256" key="1">
    <source>
        <dbReference type="ARBA" id="ARBA00022679"/>
    </source>
</evidence>
<dbReference type="InterPro" id="IPR051706">
    <property type="entry name" value="Glycosyltransferase_domain"/>
</dbReference>
<dbReference type="Proteomes" id="UP001430804">
    <property type="component" value="Unassembled WGS sequence"/>
</dbReference>
<evidence type="ECO:0000313" key="2">
    <source>
        <dbReference type="EMBL" id="MBW3096003.1"/>
    </source>
</evidence>
<evidence type="ECO:0000313" key="3">
    <source>
        <dbReference type="Proteomes" id="UP001430804"/>
    </source>
</evidence>
<keyword evidence="2" id="KW-0328">Glycosyltransferase</keyword>
<dbReference type="Pfam" id="PF03452">
    <property type="entry name" value="Anp1"/>
    <property type="match status" value="1"/>
</dbReference>
<gene>
    <name evidence="2" type="ORF">KY465_01780</name>
</gene>
<dbReference type="EMBL" id="JAHWQX010000001">
    <property type="protein sequence ID" value="MBW3096003.1"/>
    <property type="molecule type" value="Genomic_DNA"/>
</dbReference>
<dbReference type="CDD" id="cd00761">
    <property type="entry name" value="Glyco_tranf_GTA_type"/>
    <property type="match status" value="1"/>
</dbReference>
<dbReference type="RefSeq" id="WP_219157816.1">
    <property type="nucleotide sequence ID" value="NZ_JAHWQX010000001.1"/>
</dbReference>
<sequence>MALSSPRRLPRIIHQTWRDKHVPAELGDPGSWRALNPGWDYRFWTDDDLLEFFETERPDLLNLYLSYQRPVQRADLARYCLLARYGGIYADIDTRCVGSLEPLVGETRAVLCAEPPAHDEPARVRGLERLWFNGTMASPPGHPLWDQVIDLCQRMAFRHAHDVLETTGPLILSAAVAQSADPSGLALNSSGLFAPLAVDGGYCDDPAFGPYGQLRLSQHLWKGTWYKSRHESWYRRQIGKLRKLRHRHFAGARLDPAAMRRNINPDGLTDPLPVSDATPEVAILIPVRDAAEVLPRCFELLRSLDHPHSRLHLVFGHGASRDDSAGLIDGFLASHAAAFASARRIELPREGPAFTDADRWKPEKQRHRRAGLARARNDMLAAALPLPVKWILWIDADMVAYPPDLVARLLAARERIVTPDCVLEPGGLSFDLNTFLSVYTPSRTEYYRHVRDGLLQPPEDWWFRRHLHDLRYLEMVPLHGVGATVLLVHASVHRAGIHFPELPYRDLIETEGFGQLARDLGVVPVGLPQLEVVHARR</sequence>
<name>A0ABS6WK23_9HYPH</name>
<accession>A0ABS6WK23</accession>
<keyword evidence="3" id="KW-1185">Reference proteome</keyword>
<dbReference type="InterPro" id="IPR007577">
    <property type="entry name" value="GlycoTrfase_DXD_sugar-bd_CS"/>
</dbReference>